<reference evidence="6 7" key="1">
    <citation type="journal article" date="2014" name="Nat. Commun.">
        <title>Klebsormidium flaccidum genome reveals primary factors for plant terrestrial adaptation.</title>
        <authorList>
            <person name="Hori K."/>
            <person name="Maruyama F."/>
            <person name="Fujisawa T."/>
            <person name="Togashi T."/>
            <person name="Yamamoto N."/>
            <person name="Seo M."/>
            <person name="Sato S."/>
            <person name="Yamada T."/>
            <person name="Mori H."/>
            <person name="Tajima N."/>
            <person name="Moriyama T."/>
            <person name="Ikeuchi M."/>
            <person name="Watanabe M."/>
            <person name="Wada H."/>
            <person name="Kobayashi K."/>
            <person name="Saito M."/>
            <person name="Masuda T."/>
            <person name="Sasaki-Sekimoto Y."/>
            <person name="Mashiguchi K."/>
            <person name="Awai K."/>
            <person name="Shimojima M."/>
            <person name="Masuda S."/>
            <person name="Iwai M."/>
            <person name="Nobusawa T."/>
            <person name="Narise T."/>
            <person name="Kondo S."/>
            <person name="Saito H."/>
            <person name="Sato R."/>
            <person name="Murakawa M."/>
            <person name="Ihara Y."/>
            <person name="Oshima-Yamada Y."/>
            <person name="Ohtaka K."/>
            <person name="Satoh M."/>
            <person name="Sonobe K."/>
            <person name="Ishii M."/>
            <person name="Ohtani R."/>
            <person name="Kanamori-Sato M."/>
            <person name="Honoki R."/>
            <person name="Miyazaki D."/>
            <person name="Mochizuki H."/>
            <person name="Umetsu J."/>
            <person name="Higashi K."/>
            <person name="Shibata D."/>
            <person name="Kamiya Y."/>
            <person name="Sato N."/>
            <person name="Nakamura Y."/>
            <person name="Tabata S."/>
            <person name="Ida S."/>
            <person name="Kurokawa K."/>
            <person name="Ohta H."/>
        </authorList>
    </citation>
    <scope>NUCLEOTIDE SEQUENCE [LARGE SCALE GENOMIC DNA]</scope>
    <source>
        <strain evidence="6 7">NIES-2285</strain>
    </source>
</reference>
<dbReference type="STRING" id="105231.A0A1Y1HUR2"/>
<sequence>MAPVKTKKRNGGRSNVGNPKQRPIRKRAGRKSPLPDENAGTALQIAIHTRVEEQQTTLCIEQTAIVQGLVVEDGTRVTSQEVVKSLEVHVESEIPRTAQNELDNNVVVPSVDQETAVVNQEDGRHNIGSSKIVGPARNWPPRQKQHFAYFLVMDLEWTCDKGDKQPEPQEIWEFATVLFNADTLKIEGTFQTFVRPTEHPVLTDFCKQVTGGKQKDVDRGTSLQDALEAHDNWLLEKRLLDERQEEAVREREDMVDFAVVTWSSGDCKILDAECRYKKIRKPAYFDRWIDLREFWTRMPGYRDVEYVLQGGLEAHVEYSGLE</sequence>
<dbReference type="SUPFAM" id="SSF53098">
    <property type="entry name" value="Ribonuclease H-like"/>
    <property type="match status" value="1"/>
</dbReference>
<dbReference type="GO" id="GO:0000175">
    <property type="term" value="F:3'-5'-RNA exonuclease activity"/>
    <property type="evidence" value="ECO:0007669"/>
    <property type="project" value="InterPro"/>
</dbReference>
<evidence type="ECO:0000256" key="2">
    <source>
        <dbReference type="ARBA" id="ARBA00022801"/>
    </source>
</evidence>
<dbReference type="Proteomes" id="UP000054558">
    <property type="component" value="Unassembled WGS sequence"/>
</dbReference>
<dbReference type="CDD" id="cd06133">
    <property type="entry name" value="ERI-1_3'hExo_like"/>
    <property type="match status" value="1"/>
</dbReference>
<dbReference type="AlphaFoldDB" id="A0A1Y1HUR2"/>
<dbReference type="InterPro" id="IPR013520">
    <property type="entry name" value="Ribonucl_H"/>
</dbReference>
<dbReference type="GO" id="GO:0003676">
    <property type="term" value="F:nucleic acid binding"/>
    <property type="evidence" value="ECO:0007669"/>
    <property type="project" value="InterPro"/>
</dbReference>
<keyword evidence="7" id="KW-1185">Reference proteome</keyword>
<dbReference type="InterPro" id="IPR012337">
    <property type="entry name" value="RNaseH-like_sf"/>
</dbReference>
<gene>
    <name evidence="6" type="ORF">KFL_000500300</name>
</gene>
<feature type="compositionally biased region" description="Basic residues" evidence="4">
    <location>
        <begin position="1"/>
        <end position="11"/>
    </location>
</feature>
<evidence type="ECO:0000256" key="1">
    <source>
        <dbReference type="ARBA" id="ARBA00022722"/>
    </source>
</evidence>
<name>A0A1Y1HUR2_KLENI</name>
<dbReference type="OrthoDB" id="448399at2759"/>
<dbReference type="InterPro" id="IPR047201">
    <property type="entry name" value="ERI-1_3'hExo-like"/>
</dbReference>
<dbReference type="InterPro" id="IPR051274">
    <property type="entry name" value="3-5_Exoribonuclease"/>
</dbReference>
<evidence type="ECO:0000256" key="3">
    <source>
        <dbReference type="ARBA" id="ARBA00022839"/>
    </source>
</evidence>
<proteinExistence type="predicted"/>
<organism evidence="6 7">
    <name type="scientific">Klebsormidium nitens</name>
    <name type="common">Green alga</name>
    <name type="synonym">Ulothrix nitens</name>
    <dbReference type="NCBI Taxonomy" id="105231"/>
    <lineage>
        <taxon>Eukaryota</taxon>
        <taxon>Viridiplantae</taxon>
        <taxon>Streptophyta</taxon>
        <taxon>Klebsormidiophyceae</taxon>
        <taxon>Klebsormidiales</taxon>
        <taxon>Klebsormidiaceae</taxon>
        <taxon>Klebsormidium</taxon>
    </lineage>
</organism>
<keyword evidence="1" id="KW-0540">Nuclease</keyword>
<dbReference type="EMBL" id="DF236999">
    <property type="protein sequence ID" value="GAQ80277.1"/>
    <property type="molecule type" value="Genomic_DNA"/>
</dbReference>
<evidence type="ECO:0000313" key="6">
    <source>
        <dbReference type="EMBL" id="GAQ80277.1"/>
    </source>
</evidence>
<evidence type="ECO:0000313" key="7">
    <source>
        <dbReference type="Proteomes" id="UP000054558"/>
    </source>
</evidence>
<protein>
    <recommendedName>
        <fullName evidence="5">Exonuclease domain-containing protein</fullName>
    </recommendedName>
</protein>
<dbReference type="Gene3D" id="3.30.420.10">
    <property type="entry name" value="Ribonuclease H-like superfamily/Ribonuclease H"/>
    <property type="match status" value="1"/>
</dbReference>
<dbReference type="PANTHER" id="PTHR23044:SF61">
    <property type="entry name" value="3'-5' EXORIBONUCLEASE 1-RELATED"/>
    <property type="match status" value="1"/>
</dbReference>
<keyword evidence="2" id="KW-0378">Hydrolase</keyword>
<evidence type="ECO:0000256" key="4">
    <source>
        <dbReference type="SAM" id="MobiDB-lite"/>
    </source>
</evidence>
<dbReference type="InterPro" id="IPR036397">
    <property type="entry name" value="RNaseH_sf"/>
</dbReference>
<feature type="region of interest" description="Disordered" evidence="4">
    <location>
        <begin position="1"/>
        <end position="37"/>
    </location>
</feature>
<dbReference type="Pfam" id="PF00929">
    <property type="entry name" value="RNase_T"/>
    <property type="match status" value="1"/>
</dbReference>
<dbReference type="PANTHER" id="PTHR23044">
    <property type="entry name" value="3'-5' EXONUCLEASE ERI1-RELATED"/>
    <property type="match status" value="1"/>
</dbReference>
<evidence type="ECO:0000259" key="5">
    <source>
        <dbReference type="Pfam" id="PF00929"/>
    </source>
</evidence>
<keyword evidence="3" id="KW-0269">Exonuclease</keyword>
<feature type="domain" description="Exonuclease" evidence="5">
    <location>
        <begin position="151"/>
        <end position="245"/>
    </location>
</feature>
<accession>A0A1Y1HUR2</accession>